<feature type="compositionally biased region" description="Basic and acidic residues" evidence="1">
    <location>
        <begin position="437"/>
        <end position="452"/>
    </location>
</feature>
<dbReference type="Proteomes" id="UP000242180">
    <property type="component" value="Unassembled WGS sequence"/>
</dbReference>
<dbReference type="InParanoid" id="A0A1X2HDB0"/>
<dbReference type="Pfam" id="PF14616">
    <property type="entry name" value="Rua1_C"/>
    <property type="match status" value="1"/>
</dbReference>
<feature type="domain" description="Transcription regulator Rua1 C-terminal" evidence="2">
    <location>
        <begin position="456"/>
        <end position="555"/>
    </location>
</feature>
<dbReference type="EMBL" id="MCGN01000005">
    <property type="protein sequence ID" value="ORY96767.1"/>
    <property type="molecule type" value="Genomic_DNA"/>
</dbReference>
<organism evidence="3 4">
    <name type="scientific">Syncephalastrum racemosum</name>
    <name type="common">Filamentous fungus</name>
    <dbReference type="NCBI Taxonomy" id="13706"/>
    <lineage>
        <taxon>Eukaryota</taxon>
        <taxon>Fungi</taxon>
        <taxon>Fungi incertae sedis</taxon>
        <taxon>Mucoromycota</taxon>
        <taxon>Mucoromycotina</taxon>
        <taxon>Mucoromycetes</taxon>
        <taxon>Mucorales</taxon>
        <taxon>Syncephalastraceae</taxon>
        <taxon>Syncephalastrum</taxon>
    </lineage>
</organism>
<dbReference type="OrthoDB" id="5595379at2759"/>
<feature type="compositionally biased region" description="Basic and acidic residues" evidence="1">
    <location>
        <begin position="157"/>
        <end position="176"/>
    </location>
</feature>
<proteinExistence type="predicted"/>
<feature type="region of interest" description="Disordered" evidence="1">
    <location>
        <begin position="153"/>
        <end position="187"/>
    </location>
</feature>
<feature type="region of interest" description="Disordered" evidence="1">
    <location>
        <begin position="312"/>
        <end position="452"/>
    </location>
</feature>
<keyword evidence="4" id="KW-1185">Reference proteome</keyword>
<dbReference type="STRING" id="13706.A0A1X2HDB0"/>
<comment type="caution">
    <text evidence="3">The sequence shown here is derived from an EMBL/GenBank/DDBJ whole genome shotgun (WGS) entry which is preliminary data.</text>
</comment>
<feature type="region of interest" description="Disordered" evidence="1">
    <location>
        <begin position="229"/>
        <end position="260"/>
    </location>
</feature>
<name>A0A1X2HDB0_SYNRA</name>
<accession>A0A1X2HDB0</accession>
<feature type="compositionally biased region" description="Pro residues" evidence="1">
    <location>
        <begin position="312"/>
        <end position="327"/>
    </location>
</feature>
<dbReference type="AlphaFoldDB" id="A0A1X2HDB0"/>
<feature type="compositionally biased region" description="Low complexity" evidence="1">
    <location>
        <begin position="371"/>
        <end position="386"/>
    </location>
</feature>
<protein>
    <recommendedName>
        <fullName evidence="2">Transcription regulator Rua1 C-terminal domain-containing protein</fullName>
    </recommendedName>
</protein>
<sequence length="565" mass="62903">MDLNNFLIPKPPDDENSRTIYASQSIDNAATTTTAQAMPDISAPYQRTSLVSSGTTPSVLPGIPEDEAANVSGMSTGSTVEGFRSIMKSDSATEPATASVNPALLLTRYDKRKSSPAVLGLPLGLDPTQDETLSTRLSQPRNSIEAAVLLANFNRLPDTRDPTPEDETSRGKRGWPDDMSVASETQNKKAWMAEEEAGDVSARRHSYDVGMNWNNMPPSFLERSELFPNSLTSSSSASSADLPRDSNVNTSSGLPAAGASKLTWTQDGMLFSNTPTTHEYPPPSRYEFMHPVSVPPNQLYLPSMPPMYHPLSHPPVPNAPPPPPPDFGPKRDHGYMQYYSHPQQPLPPQPLPHPSMSPYGYPPLPPHHLQHQQQQQQQQQPYATQAPPQPSGNMPAAQASPVRPVKRARRAKADEEEGDAVEPGDPDFPDMPEQDVEQARTDPEARPRRQKIRFAEDRYTPHWVRYNGQAKEGLCDTCQPGKWLQLKNSAYWYHKQFFHGISSVSGSEFVQPLETRWADQDVLEGLCHQCHQWVPVSHAKRKNSVLWYRHAHKCHVYNKPKTAKR</sequence>
<evidence type="ECO:0000313" key="4">
    <source>
        <dbReference type="Proteomes" id="UP000242180"/>
    </source>
</evidence>
<evidence type="ECO:0000259" key="2">
    <source>
        <dbReference type="Pfam" id="PF14616"/>
    </source>
</evidence>
<evidence type="ECO:0000256" key="1">
    <source>
        <dbReference type="SAM" id="MobiDB-lite"/>
    </source>
</evidence>
<dbReference type="OMA" id="SWQTMPE"/>
<feature type="compositionally biased region" description="Pro residues" evidence="1">
    <location>
        <begin position="344"/>
        <end position="366"/>
    </location>
</feature>
<evidence type="ECO:0000313" key="3">
    <source>
        <dbReference type="EMBL" id="ORY96767.1"/>
    </source>
</evidence>
<feature type="compositionally biased region" description="Acidic residues" evidence="1">
    <location>
        <begin position="414"/>
        <end position="436"/>
    </location>
</feature>
<gene>
    <name evidence="3" type="ORF">BCR43DRAFT_492240</name>
</gene>
<dbReference type="InterPro" id="IPR028012">
    <property type="entry name" value="Rua1_C"/>
</dbReference>
<dbReference type="PANTHER" id="PTHR28125">
    <property type="entry name" value="MEIOTIC EXPRESSION UP-REGULATED PROTEIN 26"/>
    <property type="match status" value="1"/>
</dbReference>
<reference evidence="3 4" key="1">
    <citation type="submission" date="2016-07" db="EMBL/GenBank/DDBJ databases">
        <title>Pervasive Adenine N6-methylation of Active Genes in Fungi.</title>
        <authorList>
            <consortium name="DOE Joint Genome Institute"/>
            <person name="Mondo S.J."/>
            <person name="Dannebaum R.O."/>
            <person name="Kuo R.C."/>
            <person name="Labutti K."/>
            <person name="Haridas S."/>
            <person name="Kuo A."/>
            <person name="Salamov A."/>
            <person name="Ahrendt S.R."/>
            <person name="Lipzen A."/>
            <person name="Sullivan W."/>
            <person name="Andreopoulos W.B."/>
            <person name="Clum A."/>
            <person name="Lindquist E."/>
            <person name="Daum C."/>
            <person name="Ramamoorthy G.K."/>
            <person name="Gryganskyi A."/>
            <person name="Culley D."/>
            <person name="Magnuson J.K."/>
            <person name="James T.Y."/>
            <person name="O'Malley M.A."/>
            <person name="Stajich J.E."/>
            <person name="Spatafora J.W."/>
            <person name="Visel A."/>
            <person name="Grigoriev I.V."/>
        </authorList>
    </citation>
    <scope>NUCLEOTIDE SEQUENCE [LARGE SCALE GENOMIC DNA]</scope>
    <source>
        <strain evidence="3 4">NRRL 2496</strain>
    </source>
</reference>
<dbReference type="PANTHER" id="PTHR28125:SF3">
    <property type="entry name" value="TRANSCRIPTION REGULATOR RUA1 C-TERMINAL DOMAIN-CONTAINING PROTEIN"/>
    <property type="match status" value="1"/>
</dbReference>